<feature type="domain" description="DUF1835" evidence="1">
    <location>
        <begin position="2"/>
        <end position="125"/>
    </location>
</feature>
<protein>
    <recommendedName>
        <fullName evidence="5">DUF1835 domain-containing protein</fullName>
    </recommendedName>
</protein>
<evidence type="ECO:0000313" key="4">
    <source>
        <dbReference type="Proteomes" id="UP001065593"/>
    </source>
</evidence>
<evidence type="ECO:0000259" key="2">
    <source>
        <dbReference type="Pfam" id="PF12395"/>
    </source>
</evidence>
<evidence type="ECO:0000313" key="3">
    <source>
        <dbReference type="EMBL" id="GLC89642.1"/>
    </source>
</evidence>
<dbReference type="Pfam" id="PF12395">
    <property type="entry name" value="DUF3658"/>
    <property type="match status" value="1"/>
</dbReference>
<dbReference type="EMBL" id="BRZA01000003">
    <property type="protein sequence ID" value="GLC89642.1"/>
    <property type="molecule type" value="Genomic_DNA"/>
</dbReference>
<evidence type="ECO:0008006" key="5">
    <source>
        <dbReference type="Google" id="ProtNLM"/>
    </source>
</evidence>
<proteinExistence type="predicted"/>
<dbReference type="RefSeq" id="WP_264989469.1">
    <property type="nucleotide sequence ID" value="NZ_BRZA01000003.1"/>
</dbReference>
<comment type="caution">
    <text evidence="3">The sequence shown here is derived from an EMBL/GenBank/DDBJ whole genome shotgun (WGS) entry which is preliminary data.</text>
</comment>
<organism evidence="3 4">
    <name type="scientific">Lysinibacillus piscis</name>
    <dbReference type="NCBI Taxonomy" id="2518931"/>
    <lineage>
        <taxon>Bacteria</taxon>
        <taxon>Bacillati</taxon>
        <taxon>Bacillota</taxon>
        <taxon>Bacilli</taxon>
        <taxon>Bacillales</taxon>
        <taxon>Bacillaceae</taxon>
        <taxon>Lysinibacillus</taxon>
    </lineage>
</organism>
<feature type="domain" description="DUF3658" evidence="2">
    <location>
        <begin position="162"/>
        <end position="271"/>
    </location>
</feature>
<dbReference type="InterPro" id="IPR022123">
    <property type="entry name" value="DUF3658"/>
</dbReference>
<accession>A0ABQ5NMW1</accession>
<reference evidence="3" key="1">
    <citation type="submission" date="2022-08" db="EMBL/GenBank/DDBJ databases">
        <title>Draft genome sequence of Lysinibacillus sp. strain KH24.</title>
        <authorList>
            <person name="Kanbe H."/>
            <person name="Itoh H."/>
        </authorList>
    </citation>
    <scope>NUCLEOTIDE SEQUENCE</scope>
    <source>
        <strain evidence="3">KH24</strain>
    </source>
</reference>
<keyword evidence="4" id="KW-1185">Reference proteome</keyword>
<dbReference type="Pfam" id="PF08874">
    <property type="entry name" value="DUF1835"/>
    <property type="match status" value="1"/>
</dbReference>
<sequence>MIHIVFGASASGSLTRALRNRKQNETEQVISFWDIFSVGPIWQLHNEKGRQFRYDWMAVHLNEESIEELADYQQRFEQSVEQIQAIQNGEQLYIWLSNSTHEQVGLRYIIYLLKEKDIQMTVLNTALAQAKLFPVMEDSYILRSTGELTFEQLQTIFEQYQGQLLSMNEREILEKEWCTLSESQDTLRIWQDGHVQHVEESYYDARFIHHAKDLHQEQETKNFMKSARLIGEVLGYLDDYVGDEFLQYRLRELIKQNVFEMEGQLRAMRYYSVRLL</sequence>
<evidence type="ECO:0000259" key="1">
    <source>
        <dbReference type="Pfam" id="PF08874"/>
    </source>
</evidence>
<dbReference type="Proteomes" id="UP001065593">
    <property type="component" value="Unassembled WGS sequence"/>
</dbReference>
<dbReference type="InterPro" id="IPR014973">
    <property type="entry name" value="DUF1835"/>
</dbReference>
<name>A0ABQ5NMW1_9BACI</name>
<gene>
    <name evidence="3" type="ORF">LYSBPC_27690</name>
</gene>